<evidence type="ECO:0000313" key="2">
    <source>
        <dbReference type="EMBL" id="GMA41833.1"/>
    </source>
</evidence>
<accession>A0ABQ6IX09</accession>
<protein>
    <recommendedName>
        <fullName evidence="1">SnoaL-like domain-containing protein</fullName>
    </recommendedName>
</protein>
<dbReference type="InterPro" id="IPR037401">
    <property type="entry name" value="SnoaL-like"/>
</dbReference>
<feature type="domain" description="SnoaL-like" evidence="1">
    <location>
        <begin position="11"/>
        <end position="110"/>
    </location>
</feature>
<dbReference type="EMBL" id="BSUO01000001">
    <property type="protein sequence ID" value="GMA41833.1"/>
    <property type="molecule type" value="Genomic_DNA"/>
</dbReference>
<dbReference type="Proteomes" id="UP001157126">
    <property type="component" value="Unassembled WGS sequence"/>
</dbReference>
<evidence type="ECO:0000259" key="1">
    <source>
        <dbReference type="Pfam" id="PF12680"/>
    </source>
</evidence>
<evidence type="ECO:0000313" key="3">
    <source>
        <dbReference type="Proteomes" id="UP001157126"/>
    </source>
</evidence>
<comment type="caution">
    <text evidence="2">The sequence shown here is derived from an EMBL/GenBank/DDBJ whole genome shotgun (WGS) entry which is preliminary data.</text>
</comment>
<dbReference type="RefSeq" id="WP_284305333.1">
    <property type="nucleotide sequence ID" value="NZ_BSUO01000001.1"/>
</dbReference>
<reference evidence="3" key="1">
    <citation type="journal article" date="2019" name="Int. J. Syst. Evol. Microbiol.">
        <title>The Global Catalogue of Microorganisms (GCM) 10K type strain sequencing project: providing services to taxonomists for standard genome sequencing and annotation.</title>
        <authorList>
            <consortium name="The Broad Institute Genomics Platform"/>
            <consortium name="The Broad Institute Genome Sequencing Center for Infectious Disease"/>
            <person name="Wu L."/>
            <person name="Ma J."/>
        </authorList>
    </citation>
    <scope>NUCLEOTIDE SEQUENCE [LARGE SCALE GENOMIC DNA]</scope>
    <source>
        <strain evidence="3">NBRC 113072</strain>
    </source>
</reference>
<sequence>MTTQRVRPDRVELYYRLVDADDIDGLVELFAPDTVYRRPGYEPLEGHAALRAFYEGERVIDSGAHTVDHMVVGEESVAVHGRFEGTLRDGSAASLRFADFYTFDEQGRFATRDTFFFAPLV</sequence>
<gene>
    <name evidence="2" type="ORF">GCM10025883_38780</name>
</gene>
<organism evidence="2 3">
    <name type="scientific">Mobilicoccus caccae</name>
    <dbReference type="NCBI Taxonomy" id="1859295"/>
    <lineage>
        <taxon>Bacteria</taxon>
        <taxon>Bacillati</taxon>
        <taxon>Actinomycetota</taxon>
        <taxon>Actinomycetes</taxon>
        <taxon>Micrococcales</taxon>
        <taxon>Dermatophilaceae</taxon>
        <taxon>Mobilicoccus</taxon>
    </lineage>
</organism>
<dbReference type="InterPro" id="IPR032710">
    <property type="entry name" value="NTF2-like_dom_sf"/>
</dbReference>
<proteinExistence type="predicted"/>
<dbReference type="SUPFAM" id="SSF54427">
    <property type="entry name" value="NTF2-like"/>
    <property type="match status" value="1"/>
</dbReference>
<name>A0ABQ6IX09_9MICO</name>
<dbReference type="Pfam" id="PF12680">
    <property type="entry name" value="SnoaL_2"/>
    <property type="match status" value="1"/>
</dbReference>
<dbReference type="Gene3D" id="3.10.450.50">
    <property type="match status" value="1"/>
</dbReference>
<keyword evidence="3" id="KW-1185">Reference proteome</keyword>